<keyword evidence="11" id="KW-0221">Differentiation</keyword>
<evidence type="ECO:0000256" key="10">
    <source>
        <dbReference type="ARBA" id="ARBA00022723"/>
    </source>
</evidence>
<dbReference type="SMART" id="SM00508">
    <property type="entry name" value="PostSET"/>
    <property type="match status" value="1"/>
</dbReference>
<feature type="compositionally biased region" description="Polar residues" evidence="18">
    <location>
        <begin position="853"/>
        <end position="867"/>
    </location>
</feature>
<dbReference type="GO" id="GO:0046872">
    <property type="term" value="F:metal ion binding"/>
    <property type="evidence" value="ECO:0007669"/>
    <property type="project" value="UniProtKB-KW"/>
</dbReference>
<dbReference type="PANTHER" id="PTHR46711">
    <property type="entry name" value="HISTONE-LYSINE N-METHYLTRANSFERASE SETD2"/>
    <property type="match status" value="1"/>
</dbReference>
<dbReference type="GO" id="GO:0006355">
    <property type="term" value="P:regulation of DNA-templated transcription"/>
    <property type="evidence" value="ECO:0007669"/>
    <property type="project" value="InterPro"/>
</dbReference>
<evidence type="ECO:0000259" key="22">
    <source>
        <dbReference type="PROSITE" id="PS51215"/>
    </source>
</evidence>
<keyword evidence="17" id="KW-0175">Coiled coil</keyword>
<feature type="region of interest" description="Disordered" evidence="18">
    <location>
        <begin position="1633"/>
        <end position="1653"/>
    </location>
</feature>
<dbReference type="PROSITE" id="PS50868">
    <property type="entry name" value="POST_SET"/>
    <property type="match status" value="1"/>
</dbReference>
<evidence type="ECO:0000256" key="17">
    <source>
        <dbReference type="SAM" id="Coils"/>
    </source>
</evidence>
<dbReference type="PANTHER" id="PTHR46711:SF1">
    <property type="entry name" value="HISTONE-LYSINE N-METHYLTRANSFERASE SETD2"/>
    <property type="match status" value="1"/>
</dbReference>
<evidence type="ECO:0000313" key="24">
    <source>
        <dbReference type="Proteomes" id="UP001152888"/>
    </source>
</evidence>
<feature type="compositionally biased region" description="Basic and acidic residues" evidence="18">
    <location>
        <begin position="1806"/>
        <end position="1816"/>
    </location>
</feature>
<name>A0A9P0NPV1_ACAOB</name>
<dbReference type="CDD" id="cd00201">
    <property type="entry name" value="WW"/>
    <property type="match status" value="1"/>
</dbReference>
<dbReference type="Pfam" id="PF00397">
    <property type="entry name" value="WW"/>
    <property type="match status" value="1"/>
</dbReference>
<dbReference type="InterPro" id="IPR036020">
    <property type="entry name" value="WW_dom_sf"/>
</dbReference>
<feature type="region of interest" description="Disordered" evidence="18">
    <location>
        <begin position="1363"/>
        <end position="1397"/>
    </location>
</feature>
<evidence type="ECO:0000256" key="8">
    <source>
        <dbReference type="ARBA" id="ARBA00022679"/>
    </source>
</evidence>
<evidence type="ECO:0000256" key="14">
    <source>
        <dbReference type="ARBA" id="ARBA00023015"/>
    </source>
</evidence>
<dbReference type="InterPro" id="IPR042294">
    <property type="entry name" value="SETD2_animal"/>
</dbReference>
<keyword evidence="8" id="KW-0808">Transferase</keyword>
<evidence type="ECO:0000256" key="4">
    <source>
        <dbReference type="ARBA" id="ARBA00022454"/>
    </source>
</evidence>
<dbReference type="GO" id="GO:0140955">
    <property type="term" value="F:histone H3K36 trimethyltransferase activity"/>
    <property type="evidence" value="ECO:0007669"/>
    <property type="project" value="UniProtKB-EC"/>
</dbReference>
<dbReference type="InterPro" id="IPR006560">
    <property type="entry name" value="AWS_dom"/>
</dbReference>
<dbReference type="SUPFAM" id="SSF82199">
    <property type="entry name" value="SET domain"/>
    <property type="match status" value="1"/>
</dbReference>
<evidence type="ECO:0000313" key="23">
    <source>
        <dbReference type="EMBL" id="CAH1954122.1"/>
    </source>
</evidence>
<feature type="coiled-coil region" evidence="17">
    <location>
        <begin position="1868"/>
        <end position="1921"/>
    </location>
</feature>
<feature type="coiled-coil region" evidence="17">
    <location>
        <begin position="676"/>
        <end position="703"/>
    </location>
</feature>
<evidence type="ECO:0000256" key="1">
    <source>
        <dbReference type="ARBA" id="ARBA00004123"/>
    </source>
</evidence>
<dbReference type="GO" id="GO:0032259">
    <property type="term" value="P:methylation"/>
    <property type="evidence" value="ECO:0007669"/>
    <property type="project" value="UniProtKB-KW"/>
</dbReference>
<feature type="domain" description="Post-SET" evidence="21">
    <location>
        <begin position="1122"/>
        <end position="1138"/>
    </location>
</feature>
<evidence type="ECO:0000256" key="12">
    <source>
        <dbReference type="ARBA" id="ARBA00022833"/>
    </source>
</evidence>
<evidence type="ECO:0000256" key="15">
    <source>
        <dbReference type="ARBA" id="ARBA00023163"/>
    </source>
</evidence>
<keyword evidence="6" id="KW-0597">Phosphoprotein</keyword>
<feature type="compositionally biased region" description="Polar residues" evidence="18">
    <location>
        <begin position="1363"/>
        <end position="1385"/>
    </location>
</feature>
<dbReference type="SMART" id="SM00317">
    <property type="entry name" value="SET"/>
    <property type="match status" value="1"/>
</dbReference>
<feature type="compositionally biased region" description="Basic and acidic residues" evidence="18">
    <location>
        <begin position="105"/>
        <end position="114"/>
    </location>
</feature>
<feature type="compositionally biased region" description="Polar residues" evidence="18">
    <location>
        <begin position="127"/>
        <end position="138"/>
    </location>
</feature>
<keyword evidence="15" id="KW-0804">Transcription</keyword>
<feature type="region of interest" description="Disordered" evidence="18">
    <location>
        <begin position="703"/>
        <end position="896"/>
    </location>
</feature>
<dbReference type="InterPro" id="IPR001214">
    <property type="entry name" value="SET_dom"/>
</dbReference>
<dbReference type="Gene3D" id="1.10.1740.100">
    <property type="entry name" value="Set2, Rpb1 interacting domain"/>
    <property type="match status" value="1"/>
</dbReference>
<dbReference type="PROSITE" id="PS50020">
    <property type="entry name" value="WW_DOMAIN_2"/>
    <property type="match status" value="1"/>
</dbReference>
<dbReference type="Pfam" id="PF17907">
    <property type="entry name" value="AWS"/>
    <property type="match status" value="1"/>
</dbReference>
<comment type="subcellular location">
    <subcellularLocation>
        <location evidence="2">Chromosome</location>
    </subcellularLocation>
    <subcellularLocation>
        <location evidence="1">Nucleus</location>
    </subcellularLocation>
</comment>
<keyword evidence="5" id="KW-0217">Developmental protein</keyword>
<keyword evidence="10" id="KW-0479">Metal-binding</keyword>
<keyword evidence="16" id="KW-0539">Nucleus</keyword>
<evidence type="ECO:0000259" key="20">
    <source>
        <dbReference type="PROSITE" id="PS50280"/>
    </source>
</evidence>
<feature type="region of interest" description="Disordered" evidence="18">
    <location>
        <begin position="33"/>
        <end position="144"/>
    </location>
</feature>
<dbReference type="PROSITE" id="PS51215">
    <property type="entry name" value="AWS"/>
    <property type="match status" value="1"/>
</dbReference>
<dbReference type="EMBL" id="CAKOFQ010006653">
    <property type="protein sequence ID" value="CAH1954122.1"/>
    <property type="molecule type" value="Genomic_DNA"/>
</dbReference>
<dbReference type="Gene3D" id="2.20.70.10">
    <property type="match status" value="1"/>
</dbReference>
<comment type="caution">
    <text evidence="23">The sequence shown here is derived from an EMBL/GenBank/DDBJ whole genome shotgun (WGS) entry which is preliminary data.</text>
</comment>
<evidence type="ECO:0000256" key="7">
    <source>
        <dbReference type="ARBA" id="ARBA00022603"/>
    </source>
</evidence>
<dbReference type="InterPro" id="IPR046341">
    <property type="entry name" value="SET_dom_sf"/>
</dbReference>
<feature type="domain" description="WW" evidence="19">
    <location>
        <begin position="1688"/>
        <end position="1721"/>
    </location>
</feature>
<feature type="compositionally biased region" description="Pro residues" evidence="18">
    <location>
        <begin position="1717"/>
        <end position="1728"/>
    </location>
</feature>
<dbReference type="InterPro" id="IPR001202">
    <property type="entry name" value="WW_dom"/>
</dbReference>
<evidence type="ECO:0000256" key="3">
    <source>
        <dbReference type="ARBA" id="ARBA00012178"/>
    </source>
</evidence>
<dbReference type="OrthoDB" id="308383at2759"/>
<reference evidence="23" key="1">
    <citation type="submission" date="2022-03" db="EMBL/GenBank/DDBJ databases">
        <authorList>
            <person name="Sayadi A."/>
        </authorList>
    </citation>
    <scope>NUCLEOTIDE SEQUENCE</scope>
</reference>
<accession>A0A9P0NPV1</accession>
<feature type="compositionally biased region" description="Low complexity" evidence="18">
    <location>
        <begin position="1737"/>
        <end position="1750"/>
    </location>
</feature>
<evidence type="ECO:0000256" key="5">
    <source>
        <dbReference type="ARBA" id="ARBA00022473"/>
    </source>
</evidence>
<feature type="region of interest" description="Disordered" evidence="18">
    <location>
        <begin position="1790"/>
        <end position="1835"/>
    </location>
</feature>
<dbReference type="GO" id="GO:0005694">
    <property type="term" value="C:chromosome"/>
    <property type="evidence" value="ECO:0007669"/>
    <property type="project" value="UniProtKB-SubCell"/>
</dbReference>
<evidence type="ECO:0000256" key="16">
    <source>
        <dbReference type="ARBA" id="ARBA00023242"/>
    </source>
</evidence>
<evidence type="ECO:0000256" key="9">
    <source>
        <dbReference type="ARBA" id="ARBA00022691"/>
    </source>
</evidence>
<organism evidence="23 24">
    <name type="scientific">Acanthoscelides obtectus</name>
    <name type="common">Bean weevil</name>
    <name type="synonym">Bruchus obtectus</name>
    <dbReference type="NCBI Taxonomy" id="200917"/>
    <lineage>
        <taxon>Eukaryota</taxon>
        <taxon>Metazoa</taxon>
        <taxon>Ecdysozoa</taxon>
        <taxon>Arthropoda</taxon>
        <taxon>Hexapoda</taxon>
        <taxon>Insecta</taxon>
        <taxon>Pterygota</taxon>
        <taxon>Neoptera</taxon>
        <taxon>Endopterygota</taxon>
        <taxon>Coleoptera</taxon>
        <taxon>Polyphaga</taxon>
        <taxon>Cucujiformia</taxon>
        <taxon>Chrysomeloidea</taxon>
        <taxon>Chrysomelidae</taxon>
        <taxon>Bruchinae</taxon>
        <taxon>Bruchini</taxon>
        <taxon>Acanthoscelides</taxon>
    </lineage>
</organism>
<dbReference type="SMART" id="SM00456">
    <property type="entry name" value="WW"/>
    <property type="match status" value="1"/>
</dbReference>
<keyword evidence="4" id="KW-0158">Chromosome</keyword>
<keyword evidence="14" id="KW-0805">Transcription regulation</keyword>
<feature type="region of interest" description="Disordered" evidence="18">
    <location>
        <begin position="1667"/>
        <end position="1686"/>
    </location>
</feature>
<feature type="domain" description="AWS" evidence="22">
    <location>
        <begin position="943"/>
        <end position="996"/>
    </location>
</feature>
<feature type="compositionally biased region" description="Polar residues" evidence="18">
    <location>
        <begin position="878"/>
        <end position="896"/>
    </location>
</feature>
<dbReference type="Pfam" id="PF08236">
    <property type="entry name" value="SRI"/>
    <property type="match status" value="1"/>
</dbReference>
<dbReference type="SMART" id="SM00570">
    <property type="entry name" value="AWS"/>
    <property type="match status" value="1"/>
</dbReference>
<dbReference type="PROSITE" id="PS01159">
    <property type="entry name" value="WW_DOMAIN_1"/>
    <property type="match status" value="1"/>
</dbReference>
<dbReference type="InterPro" id="IPR003616">
    <property type="entry name" value="Post-SET_dom"/>
</dbReference>
<dbReference type="Proteomes" id="UP001152888">
    <property type="component" value="Unassembled WGS sequence"/>
</dbReference>
<evidence type="ECO:0000259" key="21">
    <source>
        <dbReference type="PROSITE" id="PS50868"/>
    </source>
</evidence>
<dbReference type="GO" id="GO:0030154">
    <property type="term" value="P:cell differentiation"/>
    <property type="evidence" value="ECO:0007669"/>
    <property type="project" value="UniProtKB-KW"/>
</dbReference>
<protein>
    <recommendedName>
        <fullName evidence="3">[histone H3]-lysine(36) N-trimethyltransferase</fullName>
        <ecNumber evidence="3">2.1.1.359</ecNumber>
    </recommendedName>
</protein>
<dbReference type="InterPro" id="IPR044437">
    <property type="entry name" value="SETD2/Set2_SET"/>
</dbReference>
<evidence type="ECO:0000256" key="13">
    <source>
        <dbReference type="ARBA" id="ARBA00022853"/>
    </source>
</evidence>
<feature type="domain" description="SET" evidence="20">
    <location>
        <begin position="998"/>
        <end position="1115"/>
    </location>
</feature>
<keyword evidence="13" id="KW-0156">Chromatin regulator</keyword>
<dbReference type="CDD" id="cd19172">
    <property type="entry name" value="SET_SETD2"/>
    <property type="match status" value="1"/>
</dbReference>
<dbReference type="InterPro" id="IPR038190">
    <property type="entry name" value="SRI_sf"/>
</dbReference>
<proteinExistence type="predicted"/>
<evidence type="ECO:0000259" key="19">
    <source>
        <dbReference type="PROSITE" id="PS50020"/>
    </source>
</evidence>
<dbReference type="Gene3D" id="2.170.270.10">
    <property type="entry name" value="SET domain"/>
    <property type="match status" value="1"/>
</dbReference>
<evidence type="ECO:0000256" key="18">
    <source>
        <dbReference type="SAM" id="MobiDB-lite"/>
    </source>
</evidence>
<feature type="region of interest" description="Disordered" evidence="18">
    <location>
        <begin position="1443"/>
        <end position="1467"/>
    </location>
</feature>
<gene>
    <name evidence="23" type="ORF">ACAOBT_LOCUS374</name>
</gene>
<feature type="compositionally biased region" description="Basic and acidic residues" evidence="18">
    <location>
        <begin position="744"/>
        <end position="817"/>
    </location>
</feature>
<evidence type="ECO:0000256" key="11">
    <source>
        <dbReference type="ARBA" id="ARBA00022782"/>
    </source>
</evidence>
<evidence type="ECO:0000256" key="2">
    <source>
        <dbReference type="ARBA" id="ARBA00004286"/>
    </source>
</evidence>
<dbReference type="FunFam" id="2.170.270.10:FF:000016">
    <property type="entry name" value="Histone-lysine N-methyltransferase"/>
    <property type="match status" value="1"/>
</dbReference>
<feature type="compositionally biased region" description="Basic and acidic residues" evidence="18">
    <location>
        <begin position="703"/>
        <end position="724"/>
    </location>
</feature>
<dbReference type="PROSITE" id="PS50280">
    <property type="entry name" value="SET"/>
    <property type="match status" value="1"/>
</dbReference>
<feature type="region of interest" description="Disordered" evidence="18">
    <location>
        <begin position="1715"/>
        <end position="1759"/>
    </location>
</feature>
<keyword evidence="24" id="KW-1185">Reference proteome</keyword>
<keyword evidence="12" id="KW-0862">Zinc</keyword>
<feature type="compositionally biased region" description="Basic and acidic residues" evidence="18">
    <location>
        <begin position="1386"/>
        <end position="1396"/>
    </location>
</feature>
<dbReference type="GO" id="GO:0005634">
    <property type="term" value="C:nucleus"/>
    <property type="evidence" value="ECO:0007669"/>
    <property type="project" value="UniProtKB-SubCell"/>
</dbReference>
<sequence>MPPKKKKVPVNVVVGTVSTRSTRRQSVVNIEIPKTKRSPTKKPTAKEETDIETNLANLQTEPHIDKDVPKKIRQPRISAGEGRVTRRSSTQVPRRGRSLGSLPDSNRELLKILDDWTDEEGQDKTDTSSMGYTESECGSSVGIENPISGTEELKTTFENQFKGLSQENVVEEVVTEEISTVEGTEVLEDAYQIEPPQECQDSANNDVLTTENNSPCMESEDAAIIIENTSSSSGMCIPEVVEEQCIVEENVIIEDSQEAKDEIVVECVTDEVISAGGLTTDENSDEINQAMQDEISQTSGNVQMDTSEVLCDDTVENTELMQQGGKKVHLTSPEEGCDQIGEASYHEEYGSNSQNTYFEEQLQKKDEERCAPEEVSEAIGGMQPEHSEQLVEGFQKDYAPLTEAHQEDIEASQYDIEFAHGEETEVVNETGVQGDVDVYTEQIDETSQEQLEQNFEQQDIEVGEEQIHGSSQVQPDSVDEVPQKFDERTSQEFSGPIGEVPRKFGEGTHQEFNEISTKTPKETLEHLEEVNQEAVNISQESSYIQSNLQDHQEVEDSMVVEKTITITNEENSQNVSNCDSSHADEQANDTYVAGEEVQPDEAMEVTQYDKVLQEQQFVQEEKKLESAFSTAELEQTLSEGLAQDTDADIERNKNVICKAVHCQGTTDTTEDSMLNLKMAVLDLQCANNETKGLEQEVAELKLDSKEEISEKSPSDRKKKDEKAKPRSRPSKSAEPKAKLPKQQKPTEKVSKPKVVKEKVVKEKVVKPKLAKEKEPKGEKKTSTKKTKEGTGKKEASEKLSLKTDEEKKSEEDQEVRRSSRIKSISVQKRRTTGHGLVKSKSETSLMEVDLFDASSNADSDKGTSSASPKVKERKSRWSKSLETVQQPQFRSTENMVSDDSKMILDEKPQSSAGDDPVVQARLRSFVHLKENMYKTDRLTCKEAKKMVCDCFLTEEEIAANEYGCGEDCLNRLLLIECGNLCQVGDRCTNQRFQKNQFAPVEVFNTEKKGLGLRAAANVPFGEFILEYVGEVLNTDEFDKRAEVYSQDKNIHYYFMALRADAIIDATMKGNISRFINHSCDPNAETQKWTVNGELRIGFFSTRTILAGEEITFDYRFQRYGKEAQKCYCGAAICRGWLGEQPDSDEEEEEEVVEEEMVAVAEPETPSEILGNDIKKEITADVQAELPTEEAAVPKMEIEGAVKEEATAKEAVADGTGTVDVAPVVIRKKVIKKKPRIEMFEEIDQLNEEIDMLVTTGLKNQAHTLKLSRMMVRAKEPQQRAKLLRVLRKGELPCRRLFLDYHGLRLIHGYMIDAQHLVKADKKFESQRLEMLQTLAVLPIPNKTMLQDSKVLPTVELWASSKELTSPLDSDSNSPKAEQFDRGTTVTKKEESDKTKIDPVTGRSIEDQEEEIRFLATKLLEEWRNLKEVFKIPKKERIEQMKEHEREANKKFMQSGYGQEPEKDRKSERYRNIAKVKERDLGIPAKRPQKGEKLSAEFIRLTKVERRKLFALQHELKEEERRLKQRELWRQHEMNCMMMGTDPRFTAPFDPSRPYQCIWNPQIGQWQNYPLPPGTILPPAPSASLPNLPPQSNMNMPQHNMNMNMQHNMNMPLAPPHQMSKNMASYPYGGMMGTAQRQPMPPLPPTSIGQMNPMQIPTSNVQMLQYQENKPNEEDSSQVKFMGPIPPPVKLPPKWKCAKDKYGRPYYYHIKIRKSQWEPPPIAPPPPPIEDAEESSETESSSDTSSLSSSSDSDDSDDAIDDTKLLQHVRRQMEKADKAVSKTIDNVKVESMILASTPSPTVSDQPSEDRSEVEAKDSPLAGPSPGDGDESLERPSIDIRLKELSFLREDTASSSKKRRIGLCEEIIISPRSEEDKKQLREDLKRYKANKEKLRRQKELLLRQSRQKEKERLRKEKTRLSLKKIKEMPDFNSEAAKKIKETFRANMASTVVMSLNAYRKLDCREGRITNTEDFKHLARKLTHFVMLKEMKHISRIDDLTCTDNVKMKAREYIRKYMSKFGDTYVKRNDSPDFKD</sequence>
<dbReference type="EC" id="2.1.1.359" evidence="3"/>
<keyword evidence="9" id="KW-0949">S-adenosyl-L-methionine</keyword>
<feature type="compositionally biased region" description="Polar residues" evidence="18">
    <location>
        <begin position="1793"/>
        <end position="1804"/>
    </location>
</feature>
<keyword evidence="7" id="KW-0489">Methyltransferase</keyword>
<dbReference type="InterPro" id="IPR013257">
    <property type="entry name" value="SRI"/>
</dbReference>
<dbReference type="Pfam" id="PF00856">
    <property type="entry name" value="SET"/>
    <property type="match status" value="1"/>
</dbReference>
<evidence type="ECO:0000256" key="6">
    <source>
        <dbReference type="ARBA" id="ARBA00022553"/>
    </source>
</evidence>
<dbReference type="SUPFAM" id="SSF51045">
    <property type="entry name" value="WW domain"/>
    <property type="match status" value="1"/>
</dbReference>